<proteinExistence type="predicted"/>
<dbReference type="EMBL" id="CP000612">
    <property type="protein sequence ID" value="ABO50278.1"/>
    <property type="molecule type" value="Genomic_DNA"/>
</dbReference>
<evidence type="ECO:0000256" key="2">
    <source>
        <dbReference type="ARBA" id="ARBA00022803"/>
    </source>
</evidence>
<dbReference type="PANTHER" id="PTHR44943:SF8">
    <property type="entry name" value="TPR REPEAT-CONTAINING PROTEIN MJ0263"/>
    <property type="match status" value="1"/>
</dbReference>
<dbReference type="Pfam" id="PF13424">
    <property type="entry name" value="TPR_12"/>
    <property type="match status" value="1"/>
</dbReference>
<dbReference type="SUPFAM" id="SSF48452">
    <property type="entry name" value="TPR-like"/>
    <property type="match status" value="2"/>
</dbReference>
<keyword evidence="1" id="KW-0677">Repeat</keyword>
<dbReference type="STRING" id="349161.Dred_1753"/>
<dbReference type="eggNOG" id="COG0457">
    <property type="taxonomic scope" value="Bacteria"/>
</dbReference>
<organism evidence="4 5">
    <name type="scientific">Desulforamulus reducens (strain ATCC BAA-1160 / DSM 100696 / MI-1)</name>
    <name type="common">Desulfotomaculum reducens</name>
    <dbReference type="NCBI Taxonomy" id="349161"/>
    <lineage>
        <taxon>Bacteria</taxon>
        <taxon>Bacillati</taxon>
        <taxon>Bacillota</taxon>
        <taxon>Clostridia</taxon>
        <taxon>Eubacteriales</taxon>
        <taxon>Peptococcaceae</taxon>
        <taxon>Desulforamulus</taxon>
    </lineage>
</organism>
<dbReference type="OrthoDB" id="1721581at2"/>
<dbReference type="Gene3D" id="1.25.40.10">
    <property type="entry name" value="Tetratricopeptide repeat domain"/>
    <property type="match status" value="3"/>
</dbReference>
<reference evidence="4 5" key="1">
    <citation type="submission" date="2007-03" db="EMBL/GenBank/DDBJ databases">
        <title>Complete sequence of Desulfotomaculum reducens MI-1.</title>
        <authorList>
            <consortium name="US DOE Joint Genome Institute"/>
            <person name="Copeland A."/>
            <person name="Lucas S."/>
            <person name="Lapidus A."/>
            <person name="Barry K."/>
            <person name="Detter J.C."/>
            <person name="Glavina del Rio T."/>
            <person name="Hammon N."/>
            <person name="Israni S."/>
            <person name="Dalin E."/>
            <person name="Tice H."/>
            <person name="Pitluck S."/>
            <person name="Sims D."/>
            <person name="Brettin T."/>
            <person name="Bruce D."/>
            <person name="Han C."/>
            <person name="Tapia R."/>
            <person name="Schmutz J."/>
            <person name="Larimer F."/>
            <person name="Land M."/>
            <person name="Hauser L."/>
            <person name="Kyrpides N."/>
            <person name="Kim E."/>
            <person name="Tebo B.M."/>
            <person name="Richardson P."/>
        </authorList>
    </citation>
    <scope>NUCLEOTIDE SEQUENCE [LARGE SCALE GENOMIC DNA]</scope>
    <source>
        <strain evidence="4 5">MI-1</strain>
    </source>
</reference>
<dbReference type="PANTHER" id="PTHR44943">
    <property type="entry name" value="CELLULOSE SYNTHASE OPERON PROTEIN C"/>
    <property type="match status" value="1"/>
</dbReference>
<sequence>MWKPKELIVNTFNKVNFYQILACIFEVAGAGKPALRSIEKALLYSQNKAGLHLRASRLYLKLGQIDQAALHCKKAASGLGPGSFIYWLERANKQGLKTNRRDLPENSESPEEANLFFEAPMGDKISEFNNSGLCLLGNGRYREALTCFHQAIALGGNDQVILLNTGLALSKLNRHAEALDYYTEVQATGYSSPALLNNKGYSLFHLERYEESLACYEVARQYLPNDLTLLSNLASCYNYLGKVDEAIGCYQSAIKVYPQDATLYNNLGICLENTNRFSDALFNFEKAIDLSPNNCTFLLNYAYCLVNLGRYEDAHNIVSRILKDAPNNYPAWSLRGELLAQQGNMKEATKCYGKALGLGLAG</sequence>
<dbReference type="KEGG" id="drm:Dred_1753"/>
<dbReference type="AlphaFoldDB" id="A4J5C5"/>
<evidence type="ECO:0000313" key="4">
    <source>
        <dbReference type="EMBL" id="ABO50278.1"/>
    </source>
</evidence>
<dbReference type="PROSITE" id="PS50005">
    <property type="entry name" value="TPR"/>
    <property type="match status" value="2"/>
</dbReference>
<accession>A4J5C5</accession>
<dbReference type="PROSITE" id="PS50293">
    <property type="entry name" value="TPR_REGION"/>
    <property type="match status" value="1"/>
</dbReference>
<feature type="repeat" description="TPR" evidence="3">
    <location>
        <begin position="227"/>
        <end position="260"/>
    </location>
</feature>
<protein>
    <submittedName>
        <fullName evidence="4">Tetratricopeptide TPR_2 repeat protein</fullName>
    </submittedName>
</protein>
<dbReference type="InterPro" id="IPR019734">
    <property type="entry name" value="TPR_rpt"/>
</dbReference>
<dbReference type="RefSeq" id="WP_011878092.1">
    <property type="nucleotide sequence ID" value="NC_009253.1"/>
</dbReference>
<gene>
    <name evidence="4" type="ordered locus">Dred_1753</name>
</gene>
<dbReference type="InterPro" id="IPR011990">
    <property type="entry name" value="TPR-like_helical_dom_sf"/>
</dbReference>
<keyword evidence="5" id="KW-1185">Reference proteome</keyword>
<dbReference type="Pfam" id="PF14559">
    <property type="entry name" value="TPR_19"/>
    <property type="match status" value="1"/>
</dbReference>
<keyword evidence="2 3" id="KW-0802">TPR repeat</keyword>
<evidence type="ECO:0000256" key="3">
    <source>
        <dbReference type="PROSITE-ProRule" id="PRU00339"/>
    </source>
</evidence>
<dbReference type="Proteomes" id="UP000001556">
    <property type="component" value="Chromosome"/>
</dbReference>
<evidence type="ECO:0000256" key="1">
    <source>
        <dbReference type="ARBA" id="ARBA00022737"/>
    </source>
</evidence>
<name>A4J5C5_DESRM</name>
<dbReference type="SMART" id="SM00028">
    <property type="entry name" value="TPR"/>
    <property type="match status" value="8"/>
</dbReference>
<dbReference type="InterPro" id="IPR051685">
    <property type="entry name" value="Ycf3/AcsC/BcsC/TPR_MFPF"/>
</dbReference>
<feature type="repeat" description="TPR" evidence="3">
    <location>
        <begin position="261"/>
        <end position="294"/>
    </location>
</feature>
<dbReference type="Pfam" id="PF13432">
    <property type="entry name" value="TPR_16"/>
    <property type="match status" value="1"/>
</dbReference>
<evidence type="ECO:0000313" key="5">
    <source>
        <dbReference type="Proteomes" id="UP000001556"/>
    </source>
</evidence>
<dbReference type="HOGENOM" id="CLU_003728_2_2_9"/>